<evidence type="ECO:0000313" key="2">
    <source>
        <dbReference type="EMBL" id="KAK6589906.1"/>
    </source>
</evidence>
<name>A0AAV9Y3P2_9CRYT</name>
<keyword evidence="1" id="KW-0472">Membrane</keyword>
<feature type="transmembrane region" description="Helical" evidence="1">
    <location>
        <begin position="119"/>
        <end position="147"/>
    </location>
</feature>
<keyword evidence="1" id="KW-0812">Transmembrane</keyword>
<keyword evidence="1" id="KW-1133">Transmembrane helix</keyword>
<accession>A0AAV9Y3P2</accession>
<feature type="transmembrane region" description="Helical" evidence="1">
    <location>
        <begin position="21"/>
        <end position="41"/>
    </location>
</feature>
<gene>
    <name evidence="2" type="ORF">RS030_193017</name>
</gene>
<evidence type="ECO:0000256" key="1">
    <source>
        <dbReference type="SAM" id="Phobius"/>
    </source>
</evidence>
<dbReference type="AlphaFoldDB" id="A0AAV9Y3P2"/>
<sequence>MASEARSKLKQHRSDLRKLSLVFFIIMDLFYAGILLSSVGRVCDTPLKSWLFGAILLVGTKLVLSRNKIDKYHRMLVWPKISVAVIGEAILFIGSFLWFTLGTVWVNTSLVCQSTAPALWWTSFVTISSIWFFTAGLALSLIGITVYHMISTGGSNPEFNTVSRN</sequence>
<dbReference type="EMBL" id="JAWDEY010000010">
    <property type="protein sequence ID" value="KAK6589906.1"/>
    <property type="molecule type" value="Genomic_DNA"/>
</dbReference>
<comment type="caution">
    <text evidence="2">The sequence shown here is derived from an EMBL/GenBank/DDBJ whole genome shotgun (WGS) entry which is preliminary data.</text>
</comment>
<dbReference type="Proteomes" id="UP001311799">
    <property type="component" value="Unassembled WGS sequence"/>
</dbReference>
<proteinExistence type="predicted"/>
<reference evidence="2 3" key="1">
    <citation type="submission" date="2023-10" db="EMBL/GenBank/DDBJ databases">
        <title>Comparative genomics analysis reveals potential genetic determinants of host preference in Cryptosporidium xiaoi.</title>
        <authorList>
            <person name="Xiao L."/>
            <person name="Li J."/>
        </authorList>
    </citation>
    <scope>NUCLEOTIDE SEQUENCE [LARGE SCALE GENOMIC DNA]</scope>
    <source>
        <strain evidence="2 3">52996</strain>
    </source>
</reference>
<feature type="transmembrane region" description="Helical" evidence="1">
    <location>
        <begin position="47"/>
        <end position="64"/>
    </location>
</feature>
<evidence type="ECO:0000313" key="3">
    <source>
        <dbReference type="Proteomes" id="UP001311799"/>
    </source>
</evidence>
<evidence type="ECO:0008006" key="4">
    <source>
        <dbReference type="Google" id="ProtNLM"/>
    </source>
</evidence>
<keyword evidence="3" id="KW-1185">Reference proteome</keyword>
<organism evidence="2 3">
    <name type="scientific">Cryptosporidium xiaoi</name>
    <dbReference type="NCBI Taxonomy" id="659607"/>
    <lineage>
        <taxon>Eukaryota</taxon>
        <taxon>Sar</taxon>
        <taxon>Alveolata</taxon>
        <taxon>Apicomplexa</taxon>
        <taxon>Conoidasida</taxon>
        <taxon>Coccidia</taxon>
        <taxon>Eucoccidiorida</taxon>
        <taxon>Eimeriorina</taxon>
        <taxon>Cryptosporidiidae</taxon>
        <taxon>Cryptosporidium</taxon>
    </lineage>
</organism>
<feature type="transmembrane region" description="Helical" evidence="1">
    <location>
        <begin position="76"/>
        <end position="99"/>
    </location>
</feature>
<protein>
    <recommendedName>
        <fullName evidence="4">Transmembrane protein</fullName>
    </recommendedName>
</protein>